<feature type="domain" description="Helix-hairpin-helix DNA-binding motif class 1" evidence="4">
    <location>
        <begin position="180"/>
        <end position="199"/>
    </location>
</feature>
<comment type="catalytic activity">
    <reaction evidence="3">
        <text>ATP + H2O = ADP + phosphate + H(+)</text>
        <dbReference type="Rhea" id="RHEA:13065"/>
        <dbReference type="ChEBI" id="CHEBI:15377"/>
        <dbReference type="ChEBI" id="CHEBI:15378"/>
        <dbReference type="ChEBI" id="CHEBI:30616"/>
        <dbReference type="ChEBI" id="CHEBI:43474"/>
        <dbReference type="ChEBI" id="CHEBI:456216"/>
        <dbReference type="EC" id="5.6.2.3"/>
    </reaction>
</comment>
<dbReference type="InterPro" id="IPR027417">
    <property type="entry name" value="P-loop_NTPase"/>
</dbReference>
<dbReference type="EMBL" id="UGSZ01000001">
    <property type="protein sequence ID" value="SUB56439.1"/>
    <property type="molecule type" value="Genomic_DNA"/>
</dbReference>
<evidence type="ECO:0000259" key="5">
    <source>
        <dbReference type="SMART" id="SM00382"/>
    </source>
</evidence>
<dbReference type="Gene3D" id="1.10.150.20">
    <property type="entry name" value="5' to 3' exonuclease, C-terminal subdomain"/>
    <property type="match status" value="1"/>
</dbReference>
<keyword evidence="3" id="KW-0347">Helicase</keyword>
<dbReference type="STRING" id="1122949.GCA_000378725_00779"/>
<dbReference type="GO" id="GO:0003677">
    <property type="term" value="F:DNA binding"/>
    <property type="evidence" value="ECO:0007669"/>
    <property type="project" value="UniProtKB-UniRule"/>
</dbReference>
<dbReference type="NCBIfam" id="TIGR01448">
    <property type="entry name" value="recD_rel"/>
    <property type="match status" value="1"/>
</dbReference>
<dbReference type="SUPFAM" id="SSF47781">
    <property type="entry name" value="RuvA domain 2-like"/>
    <property type="match status" value="1"/>
</dbReference>
<dbReference type="Proteomes" id="UP000255517">
    <property type="component" value="Unassembled WGS sequence"/>
</dbReference>
<evidence type="ECO:0000313" key="7">
    <source>
        <dbReference type="Proteomes" id="UP000255517"/>
    </source>
</evidence>
<dbReference type="InterPro" id="IPR041451">
    <property type="entry name" value="RecD2_SH13"/>
</dbReference>
<dbReference type="Pfam" id="PF14520">
    <property type="entry name" value="HHH_5"/>
    <property type="match status" value="1"/>
</dbReference>
<evidence type="ECO:0000256" key="2">
    <source>
        <dbReference type="ARBA" id="ARBA00022840"/>
    </source>
</evidence>
<dbReference type="RefSeq" id="WP_019034621.1">
    <property type="nucleotide sequence ID" value="NZ_UGSZ01000001.1"/>
</dbReference>
<dbReference type="Gene3D" id="3.40.50.300">
    <property type="entry name" value="P-loop containing nucleotide triphosphate hydrolases"/>
    <property type="match status" value="2"/>
</dbReference>
<dbReference type="Pfam" id="PF18335">
    <property type="entry name" value="SH3_13"/>
    <property type="match status" value="1"/>
</dbReference>
<dbReference type="SUPFAM" id="SSF52540">
    <property type="entry name" value="P-loop containing nucleoside triphosphate hydrolases"/>
    <property type="match status" value="1"/>
</dbReference>
<dbReference type="InterPro" id="IPR006345">
    <property type="entry name" value="RecD2"/>
</dbReference>
<feature type="domain" description="AAA+ ATPase" evidence="5">
    <location>
        <begin position="330"/>
        <end position="474"/>
    </location>
</feature>
<dbReference type="Pfam" id="PF23139">
    <property type="entry name" value="OB_YrrC"/>
    <property type="match status" value="1"/>
</dbReference>
<name>A0A379C2U4_9FIRM</name>
<dbReference type="Pfam" id="PF14490">
    <property type="entry name" value="HHH_RecD2"/>
    <property type="match status" value="1"/>
</dbReference>
<accession>A0A379C2U4</accession>
<keyword evidence="3" id="KW-0238">DNA-binding</keyword>
<dbReference type="PANTHER" id="PTHR43788">
    <property type="entry name" value="DNA2/NAM7 HELICASE FAMILY MEMBER"/>
    <property type="match status" value="1"/>
</dbReference>
<dbReference type="Gene3D" id="2.30.30.940">
    <property type="match status" value="1"/>
</dbReference>
<dbReference type="GO" id="GO:0009338">
    <property type="term" value="C:exodeoxyribonuclease V complex"/>
    <property type="evidence" value="ECO:0007669"/>
    <property type="project" value="TreeGrafter"/>
</dbReference>
<dbReference type="SMART" id="SM00278">
    <property type="entry name" value="HhH1"/>
    <property type="match status" value="2"/>
</dbReference>
<reference evidence="6 7" key="1">
    <citation type="submission" date="2018-06" db="EMBL/GenBank/DDBJ databases">
        <authorList>
            <consortium name="Pathogen Informatics"/>
            <person name="Doyle S."/>
        </authorList>
    </citation>
    <scope>NUCLEOTIDE SEQUENCE [LARGE SCALE GENOMIC DNA]</scope>
    <source>
        <strain evidence="6 7">NCTC13149</strain>
    </source>
</reference>
<feature type="binding site" evidence="3">
    <location>
        <begin position="341"/>
        <end position="345"/>
    </location>
    <ligand>
        <name>ATP</name>
        <dbReference type="ChEBI" id="CHEBI:30616"/>
    </ligand>
</feature>
<dbReference type="InterPro" id="IPR027785">
    <property type="entry name" value="UvrD-like_helicase_C"/>
</dbReference>
<organism evidence="6 7">
    <name type="scientific">Peptoniphilus lacrimalis</name>
    <dbReference type="NCBI Taxonomy" id="33031"/>
    <lineage>
        <taxon>Bacteria</taxon>
        <taxon>Bacillati</taxon>
        <taxon>Bacillota</taxon>
        <taxon>Tissierellia</taxon>
        <taxon>Tissierellales</taxon>
        <taxon>Peptoniphilaceae</taxon>
        <taxon>Peptoniphilus</taxon>
    </lineage>
</organism>
<dbReference type="CDD" id="cd18809">
    <property type="entry name" value="SF1_C_RecD"/>
    <property type="match status" value="1"/>
</dbReference>
<evidence type="ECO:0000313" key="6">
    <source>
        <dbReference type="EMBL" id="SUB56439.1"/>
    </source>
</evidence>
<dbReference type="GO" id="GO:0005524">
    <property type="term" value="F:ATP binding"/>
    <property type="evidence" value="ECO:0007669"/>
    <property type="project" value="UniProtKB-UniRule"/>
</dbReference>
<dbReference type="InterPro" id="IPR003593">
    <property type="entry name" value="AAA+_ATPase"/>
</dbReference>
<dbReference type="GO" id="GO:0006281">
    <property type="term" value="P:DNA repair"/>
    <property type="evidence" value="ECO:0007669"/>
    <property type="project" value="InterPro"/>
</dbReference>
<keyword evidence="2 3" id="KW-0067">ATP-binding</keyword>
<evidence type="ECO:0000256" key="1">
    <source>
        <dbReference type="ARBA" id="ARBA00022741"/>
    </source>
</evidence>
<dbReference type="InterPro" id="IPR050534">
    <property type="entry name" value="Coronavir_polyprotein_1ab"/>
</dbReference>
<dbReference type="GO" id="GO:0043139">
    <property type="term" value="F:5'-3' DNA helicase activity"/>
    <property type="evidence" value="ECO:0007669"/>
    <property type="project" value="UniProtKB-UniRule"/>
</dbReference>
<dbReference type="CDD" id="cd17933">
    <property type="entry name" value="DEXSc_RecD-like"/>
    <property type="match status" value="1"/>
</dbReference>
<comment type="similarity">
    <text evidence="3">Belongs to the RecD family. RecD2 subfamily.</text>
</comment>
<dbReference type="InterPro" id="IPR055446">
    <property type="entry name" value="RecD2_N_OB"/>
</dbReference>
<dbReference type="OrthoDB" id="9803432at2"/>
<keyword evidence="1 3" id="KW-0547">Nucleotide-binding</keyword>
<keyword evidence="3" id="KW-0413">Isomerase</keyword>
<feature type="domain" description="Helix-hairpin-helix DNA-binding motif class 1" evidence="4">
    <location>
        <begin position="116"/>
        <end position="135"/>
    </location>
</feature>
<dbReference type="InterPro" id="IPR029493">
    <property type="entry name" value="RecD2-like_HHH"/>
</dbReference>
<protein>
    <recommendedName>
        <fullName evidence="3">ATP-dependent RecD2 DNA helicase</fullName>
        <ecNumber evidence="3">5.6.2.3</ecNumber>
    </recommendedName>
    <alternativeName>
        <fullName evidence="3">DNA 5'-3' helicase subunit RecD2</fullName>
    </alternativeName>
</protein>
<dbReference type="GO" id="GO:0016887">
    <property type="term" value="F:ATP hydrolysis activity"/>
    <property type="evidence" value="ECO:0007669"/>
    <property type="project" value="RHEA"/>
</dbReference>
<dbReference type="InterPro" id="IPR003583">
    <property type="entry name" value="Hlx-hairpin-Hlx_DNA-bd_motif"/>
</dbReference>
<dbReference type="AlphaFoldDB" id="A0A379C2U4"/>
<dbReference type="PANTHER" id="PTHR43788:SF6">
    <property type="entry name" value="DNA HELICASE B"/>
    <property type="match status" value="1"/>
</dbReference>
<dbReference type="Pfam" id="PF13538">
    <property type="entry name" value="UvrD_C_2"/>
    <property type="match status" value="1"/>
</dbReference>
<sequence length="727" mass="82961">MINIDGIVEKIIFRNDENGYTVAKFLSDDESIVVVGSCFEIFEDRSYKLKGDFTYHKKFGQQFAFNSIEEILPNSKEALIKYLSNGMIPFVGEKVARKIVDEFGENTLEILEKNPQRLLSIEGIGRKKYKKIYEALEKNLNARKILLYFSSYNISPNLALKIYKEYGDKSIDLIKENPYVLIEDIGGIGFKKADQIALSFGIKKDSEERIIQGLKYVLSRANLNGHTYLPLDILVKNANKLLEISIDDLENSLRGLSFSKDFYVDKVGDDYLCYYAPYLRAENYIAGKLNEINITFHEDLDVNKKIEEIEETRNIKLAQGQRQAIKKSLDHGVFLITGGPGTGKTTALKALIDVYEFMGKKIKLAAPTGRAAKRMKESTGHDALTLHKLLEINFTDSKDIYYDPIDLECDVLIVDEMSMVDIMLMETLLRSLEKGVRLILVGDPDQLPSVGAGNVLRDIIDSKLFSQVNLVEIFRQKEESMIIKNAHLINKGERPILNNNDFFLISEQGENKGLEIIKDLLSKRLGEYYGIDSSDIQVLSPMKKGLLGTFNLNKVLQELLNKSQEKIEVFGKTFKLYDRVIQMKNNYDLEAIIENDFYKETTKGVFNGDLGYISSIDVEEKILEVTFDDAKKVKYLPEDLDQLELSYAMTIHKSQGSEFPVVVIPLFWAPPMLLTRNLIYTAITRASKLVVLVGKYEYLMKMIENNKTRIRYSNLKNKLIEANEKVI</sequence>
<dbReference type="Pfam" id="PF13604">
    <property type="entry name" value="AAA_30"/>
    <property type="match status" value="1"/>
</dbReference>
<evidence type="ECO:0000259" key="4">
    <source>
        <dbReference type="SMART" id="SM00278"/>
    </source>
</evidence>
<dbReference type="Gene3D" id="1.10.10.2220">
    <property type="match status" value="1"/>
</dbReference>
<dbReference type="EC" id="5.6.2.3" evidence="3"/>
<dbReference type="GO" id="GO:0006310">
    <property type="term" value="P:DNA recombination"/>
    <property type="evidence" value="ECO:0007669"/>
    <property type="project" value="InterPro"/>
</dbReference>
<dbReference type="InterPro" id="IPR010994">
    <property type="entry name" value="RuvA_2-like"/>
</dbReference>
<comment type="function">
    <text evidence="3">DNA-dependent ATPase and ATP-dependent 5'-3' DNA helicase. Has no activity on blunt DNA or DNA with 3'-overhangs, requires at least 10 bases of 5'-ssDNA for helicase activity.</text>
</comment>
<keyword evidence="3 6" id="KW-0378">Hydrolase</keyword>
<evidence type="ECO:0000256" key="3">
    <source>
        <dbReference type="HAMAP-Rule" id="MF_01488"/>
    </source>
</evidence>
<gene>
    <name evidence="6" type="primary">recD</name>
    <name evidence="3" type="synonym">recD2</name>
    <name evidence="6" type="ORF">NCTC13149_00210</name>
</gene>
<dbReference type="HAMAP" id="MF_01488">
    <property type="entry name" value="RecD2"/>
    <property type="match status" value="1"/>
</dbReference>
<dbReference type="GO" id="GO:0017116">
    <property type="term" value="F:single-stranded DNA helicase activity"/>
    <property type="evidence" value="ECO:0007669"/>
    <property type="project" value="TreeGrafter"/>
</dbReference>
<dbReference type="SMART" id="SM00382">
    <property type="entry name" value="AAA"/>
    <property type="match status" value="1"/>
</dbReference>
<proteinExistence type="inferred from homology"/>